<protein>
    <recommendedName>
        <fullName evidence="3">Flagellar FliJ protein</fullName>
    </recommendedName>
</protein>
<evidence type="ECO:0000313" key="12">
    <source>
        <dbReference type="EMBL" id="OYQ34841.1"/>
    </source>
</evidence>
<comment type="subcellular location">
    <subcellularLocation>
        <location evidence="1">Cell membrane</location>
        <topology evidence="1">Peripheral membrane protein</topology>
        <orientation evidence="1">Cytoplasmic side</orientation>
    </subcellularLocation>
</comment>
<dbReference type="InterPro" id="IPR012823">
    <property type="entry name" value="Flagell_FliJ"/>
</dbReference>
<dbReference type="InterPro" id="IPR053716">
    <property type="entry name" value="Flag_assembly_chemotaxis_eff"/>
</dbReference>
<dbReference type="Pfam" id="PF02050">
    <property type="entry name" value="FliJ"/>
    <property type="match status" value="1"/>
</dbReference>
<evidence type="ECO:0000256" key="5">
    <source>
        <dbReference type="ARBA" id="ARBA00022475"/>
    </source>
</evidence>
<dbReference type="OrthoDB" id="7361336at2"/>
<dbReference type="EMBL" id="NOXU01000027">
    <property type="protein sequence ID" value="OYQ34841.1"/>
    <property type="molecule type" value="Genomic_DNA"/>
</dbReference>
<dbReference type="GO" id="GO:0044781">
    <property type="term" value="P:bacterial-type flagellum organization"/>
    <property type="evidence" value="ECO:0007669"/>
    <property type="project" value="UniProtKB-KW"/>
</dbReference>
<feature type="coiled-coil region" evidence="11">
    <location>
        <begin position="11"/>
        <end position="122"/>
    </location>
</feature>
<gene>
    <name evidence="12" type="ORF">CHU95_09645</name>
</gene>
<name>A0A255Z093_9PROT</name>
<dbReference type="GO" id="GO:0071973">
    <property type="term" value="P:bacterial-type flagellum-dependent cell motility"/>
    <property type="evidence" value="ECO:0007669"/>
    <property type="project" value="InterPro"/>
</dbReference>
<reference evidence="12 13" key="1">
    <citation type="submission" date="2017-07" db="EMBL/GenBank/DDBJ databases">
        <title>Niveispirillum cyanobacteriorum sp. nov., isolated from cyanobacterial aggregates in a eutrophic lake.</title>
        <authorList>
            <person name="Cai H."/>
        </authorList>
    </citation>
    <scope>NUCLEOTIDE SEQUENCE [LARGE SCALE GENOMIC DNA]</scope>
    <source>
        <strain evidence="13">TH1-14</strain>
    </source>
</reference>
<evidence type="ECO:0000256" key="6">
    <source>
        <dbReference type="ARBA" id="ARBA00022500"/>
    </source>
</evidence>
<evidence type="ECO:0000256" key="4">
    <source>
        <dbReference type="ARBA" id="ARBA00022448"/>
    </source>
</evidence>
<evidence type="ECO:0000256" key="3">
    <source>
        <dbReference type="ARBA" id="ARBA00020392"/>
    </source>
</evidence>
<keyword evidence="4" id="KW-0813">Transport</keyword>
<dbReference type="GO" id="GO:0009288">
    <property type="term" value="C:bacterial-type flagellum"/>
    <property type="evidence" value="ECO:0007669"/>
    <property type="project" value="InterPro"/>
</dbReference>
<keyword evidence="13" id="KW-1185">Reference proteome</keyword>
<keyword evidence="11" id="KW-0175">Coiled coil</keyword>
<dbReference type="GO" id="GO:0015031">
    <property type="term" value="P:protein transport"/>
    <property type="evidence" value="ECO:0007669"/>
    <property type="project" value="UniProtKB-KW"/>
</dbReference>
<evidence type="ECO:0000256" key="1">
    <source>
        <dbReference type="ARBA" id="ARBA00004413"/>
    </source>
</evidence>
<keyword evidence="9" id="KW-0472">Membrane</keyword>
<keyword evidence="10" id="KW-1006">Bacterial flagellum protein export</keyword>
<dbReference type="Proteomes" id="UP000216998">
    <property type="component" value="Unassembled WGS sequence"/>
</dbReference>
<keyword evidence="5" id="KW-1003">Cell membrane</keyword>
<dbReference type="GO" id="GO:0006935">
    <property type="term" value="P:chemotaxis"/>
    <property type="evidence" value="ECO:0007669"/>
    <property type="project" value="UniProtKB-KW"/>
</dbReference>
<keyword evidence="8" id="KW-0653">Protein transport</keyword>
<dbReference type="AlphaFoldDB" id="A0A255Z093"/>
<evidence type="ECO:0000256" key="2">
    <source>
        <dbReference type="ARBA" id="ARBA00010004"/>
    </source>
</evidence>
<proteinExistence type="inferred from homology"/>
<evidence type="ECO:0000256" key="11">
    <source>
        <dbReference type="SAM" id="Coils"/>
    </source>
</evidence>
<evidence type="ECO:0000256" key="9">
    <source>
        <dbReference type="ARBA" id="ARBA00023136"/>
    </source>
</evidence>
<keyword evidence="7" id="KW-1005">Bacterial flagellum biogenesis</keyword>
<keyword evidence="6" id="KW-0145">Chemotaxis</keyword>
<organism evidence="12 13">
    <name type="scientific">Niveispirillum lacus</name>
    <dbReference type="NCBI Taxonomy" id="1981099"/>
    <lineage>
        <taxon>Bacteria</taxon>
        <taxon>Pseudomonadati</taxon>
        <taxon>Pseudomonadota</taxon>
        <taxon>Alphaproteobacteria</taxon>
        <taxon>Rhodospirillales</taxon>
        <taxon>Azospirillaceae</taxon>
        <taxon>Niveispirillum</taxon>
    </lineage>
</organism>
<evidence type="ECO:0000313" key="13">
    <source>
        <dbReference type="Proteomes" id="UP000216998"/>
    </source>
</evidence>
<dbReference type="RefSeq" id="WP_094456120.1">
    <property type="nucleotide sequence ID" value="NZ_NOXU01000027.1"/>
</dbReference>
<comment type="similarity">
    <text evidence="2">Belongs to the FliJ family.</text>
</comment>
<evidence type="ECO:0000256" key="7">
    <source>
        <dbReference type="ARBA" id="ARBA00022795"/>
    </source>
</evidence>
<dbReference type="GO" id="GO:0005886">
    <property type="term" value="C:plasma membrane"/>
    <property type="evidence" value="ECO:0007669"/>
    <property type="project" value="UniProtKB-SubCell"/>
</dbReference>
<evidence type="ECO:0000256" key="10">
    <source>
        <dbReference type="ARBA" id="ARBA00023225"/>
    </source>
</evidence>
<accession>A0A255Z093</accession>
<evidence type="ECO:0000256" key="8">
    <source>
        <dbReference type="ARBA" id="ARBA00022927"/>
    </source>
</evidence>
<sequence length="149" mass="17528">MKDLKPLIRLNQREVDQRRRVLVELQEAQERLAAEREQFENQVVMERELAATDLMLAKSYPAFAKRVEMMRDDYERRAATLRLEVERAEEAVAEAFRELKKFEQVQEQRDQAAKEARRYRETQMFDEVASIRFSRQQGTADETGEGGSG</sequence>
<dbReference type="Gene3D" id="1.10.287.1700">
    <property type="match status" value="1"/>
</dbReference>
<comment type="caution">
    <text evidence="12">The sequence shown here is derived from an EMBL/GenBank/DDBJ whole genome shotgun (WGS) entry which is preliminary data.</text>
</comment>